<dbReference type="InterPro" id="IPR036974">
    <property type="entry name" value="PUA_sf"/>
</dbReference>
<dbReference type="Pfam" id="PF16198">
    <property type="entry name" value="TruB_C_2"/>
    <property type="match status" value="1"/>
</dbReference>
<dbReference type="GO" id="GO:1990481">
    <property type="term" value="P:mRNA pseudouridine synthesis"/>
    <property type="evidence" value="ECO:0007669"/>
    <property type="project" value="TreeGrafter"/>
</dbReference>
<evidence type="ECO:0000256" key="6">
    <source>
        <dbReference type="ARBA" id="ARBA00023235"/>
    </source>
</evidence>
<proteinExistence type="inferred from homology"/>
<dbReference type="SUPFAM" id="SSF88697">
    <property type="entry name" value="PUA domain-like"/>
    <property type="match status" value="1"/>
</dbReference>
<name>A0AAN6PF00_9PEZI</name>
<keyword evidence="6" id="KW-0413">Isomerase</keyword>
<feature type="compositionally biased region" description="Basic and acidic residues" evidence="12">
    <location>
        <begin position="944"/>
        <end position="980"/>
    </location>
</feature>
<dbReference type="GO" id="GO:0009982">
    <property type="term" value="F:pseudouridine synthase activity"/>
    <property type="evidence" value="ECO:0007669"/>
    <property type="project" value="InterPro"/>
</dbReference>
<feature type="transmembrane region" description="Helical" evidence="13">
    <location>
        <begin position="217"/>
        <end position="238"/>
    </location>
</feature>
<feature type="region of interest" description="Disordered" evidence="12">
    <location>
        <begin position="254"/>
        <end position="273"/>
    </location>
</feature>
<dbReference type="NCBIfam" id="TIGR00451">
    <property type="entry name" value="unchar_dom_2"/>
    <property type="match status" value="1"/>
</dbReference>
<dbReference type="FunFam" id="3.30.2350.10:FF:000001">
    <property type="entry name" value="H/ACA ribonucleoprotein complex subunit CBF5"/>
    <property type="match status" value="1"/>
</dbReference>
<dbReference type="InterPro" id="IPR020103">
    <property type="entry name" value="PsdUridine_synth_cat_dom_sf"/>
</dbReference>
<dbReference type="GO" id="GO:0031429">
    <property type="term" value="C:box H/ACA snoRNP complex"/>
    <property type="evidence" value="ECO:0007669"/>
    <property type="project" value="TreeGrafter"/>
</dbReference>
<dbReference type="Pfam" id="PF08068">
    <property type="entry name" value="DKCLD"/>
    <property type="match status" value="1"/>
</dbReference>
<evidence type="ECO:0000256" key="11">
    <source>
        <dbReference type="ARBA" id="ARBA00082909"/>
    </source>
</evidence>
<organism evidence="17 18">
    <name type="scientific">Parachaetomium inaequale</name>
    <dbReference type="NCBI Taxonomy" id="2588326"/>
    <lineage>
        <taxon>Eukaryota</taxon>
        <taxon>Fungi</taxon>
        <taxon>Dikarya</taxon>
        <taxon>Ascomycota</taxon>
        <taxon>Pezizomycotina</taxon>
        <taxon>Sordariomycetes</taxon>
        <taxon>Sordariomycetidae</taxon>
        <taxon>Sordariales</taxon>
        <taxon>Chaetomiaceae</taxon>
        <taxon>Parachaetomium</taxon>
    </lineage>
</organism>
<evidence type="ECO:0000313" key="18">
    <source>
        <dbReference type="Proteomes" id="UP001303115"/>
    </source>
</evidence>
<dbReference type="GO" id="GO:0000495">
    <property type="term" value="P:box H/ACA sno(s)RNA 3'-end processing"/>
    <property type="evidence" value="ECO:0007669"/>
    <property type="project" value="TreeGrafter"/>
</dbReference>
<keyword evidence="14" id="KW-0732">Signal</keyword>
<feature type="region of interest" description="Disordered" evidence="12">
    <location>
        <begin position="937"/>
        <end position="1004"/>
    </location>
</feature>
<dbReference type="CDD" id="cd21148">
    <property type="entry name" value="PUA_Cbf5"/>
    <property type="match status" value="1"/>
</dbReference>
<evidence type="ECO:0000256" key="7">
    <source>
        <dbReference type="ARBA" id="ARBA00056777"/>
    </source>
</evidence>
<evidence type="ECO:0000256" key="13">
    <source>
        <dbReference type="SAM" id="Phobius"/>
    </source>
</evidence>
<dbReference type="NCBIfam" id="TIGR00425">
    <property type="entry name" value="CBF5"/>
    <property type="match status" value="1"/>
</dbReference>
<gene>
    <name evidence="17" type="ORF">C8A01DRAFT_47077</name>
</gene>
<dbReference type="InterPro" id="IPR015947">
    <property type="entry name" value="PUA-like_sf"/>
</dbReference>
<dbReference type="Pfam" id="PF01509">
    <property type="entry name" value="TruB_N"/>
    <property type="match status" value="1"/>
</dbReference>
<evidence type="ECO:0000256" key="3">
    <source>
        <dbReference type="ARBA" id="ARBA00001896"/>
    </source>
</evidence>
<sequence>MRLSTARLSVAAAVVSAPLAAALFVAPNSPCSKYCGNVQSSTATDEMACDAGTLKGTPTGVVWEQCINCLLTSTYVSGRQSDLQALLYNLRFNMGYCLFDGGTNPCVTRTACEPFEGAVTYQNMSTSAGALDYCQKWDQSVPQHCSPCLVPLEDGIYQNNYMLILEAACEQRPAPGSTVSIDGDPFSSHNITIVAPQATYSSVPSPDYGPVSLGARVGIAFGGLALLLAIAGFCIVCTGKRRRRAFLRELERRHGGQGWPHPKSRYGGGAGQDMLEDTPVSQRPLRGWENESPVSAATDAPFPRYFSPYSSQYNSPVTGPEGPAGPSSAYHQQWPTTMPTQQQLDQMLLQAHTTPVSPMHSSPPPAFTQWPTTGQEKMLMQVHAHPEQRQNELANIGVALGGDDASLRSKASNMNMNGFPIESKGKERDNEAYEMHEVESPYGDANANGDRQYEYPYRMPAEPQAPVLHHPGYGRHHGLPATREITHGPPITLPILSGRPIARRPTRTRDTLCFDQTTRGLNAKALVKKGGDNGDEEYMIKPQNTVPSLNTSDWPLLLKNYDKMLVRSGHFTPIPNGSSPYKRDIKSYVSSGVINLDKPSNPSSHEVVAWLKRMLRVEKTGHSGTLDPKVTGCLIVCIDRATRLVKAQQGAGKEYVAVVRFHDTIPGGEAAFAKALETLTGALFQRPPLISAVKRQLRIRTIHESKLIEFDNDRHLGVFWVSCEAGTYIRTLCVHLGLLLGVGAHMQELRRVRSGVMSEDNGSLVTLHDVLDAQWQYDNGGDESYLRKVIQPLETLLCTYKRLVVKDSAVNAVCYGAKLMLPGLLRYDAGIDTHEEVVLMTTKGEAIAIGIAQMSTVEMSTCDHGVVAKVKRCIMERDLYPRRWGLGPVAMEKKKLKADGKLDKFGRTNEATPAKWTQGYTDYGAADAAAAATSAAAAPAEAASPEKKAESAPAAAEEKADDDKKKRKKHDGETAEEKAERKRLKKEKKDKKKADKGKEADDSD</sequence>
<evidence type="ECO:0000256" key="10">
    <source>
        <dbReference type="ARBA" id="ARBA00081789"/>
    </source>
</evidence>
<dbReference type="EMBL" id="MU854400">
    <property type="protein sequence ID" value="KAK4039432.1"/>
    <property type="molecule type" value="Genomic_DNA"/>
</dbReference>
<dbReference type="Gene3D" id="2.30.130.10">
    <property type="entry name" value="PUA domain"/>
    <property type="match status" value="1"/>
</dbReference>
<evidence type="ECO:0000256" key="12">
    <source>
        <dbReference type="SAM" id="MobiDB-lite"/>
    </source>
</evidence>
<dbReference type="GO" id="GO:0031120">
    <property type="term" value="P:snRNA pseudouridine synthesis"/>
    <property type="evidence" value="ECO:0007669"/>
    <property type="project" value="TreeGrafter"/>
</dbReference>
<reference evidence="18" key="1">
    <citation type="journal article" date="2023" name="Mol. Phylogenet. Evol.">
        <title>Genome-scale phylogeny and comparative genomics of the fungal order Sordariales.</title>
        <authorList>
            <person name="Hensen N."/>
            <person name="Bonometti L."/>
            <person name="Westerberg I."/>
            <person name="Brannstrom I.O."/>
            <person name="Guillou S."/>
            <person name="Cros-Aarteil S."/>
            <person name="Calhoun S."/>
            <person name="Haridas S."/>
            <person name="Kuo A."/>
            <person name="Mondo S."/>
            <person name="Pangilinan J."/>
            <person name="Riley R."/>
            <person name="LaButti K."/>
            <person name="Andreopoulos B."/>
            <person name="Lipzen A."/>
            <person name="Chen C."/>
            <person name="Yan M."/>
            <person name="Daum C."/>
            <person name="Ng V."/>
            <person name="Clum A."/>
            <person name="Steindorff A."/>
            <person name="Ohm R.A."/>
            <person name="Martin F."/>
            <person name="Silar P."/>
            <person name="Natvig D.O."/>
            <person name="Lalanne C."/>
            <person name="Gautier V."/>
            <person name="Ament-Velasquez S.L."/>
            <person name="Kruys A."/>
            <person name="Hutchinson M.I."/>
            <person name="Powell A.J."/>
            <person name="Barry K."/>
            <person name="Miller A.N."/>
            <person name="Grigoriev I.V."/>
            <person name="Debuchy R."/>
            <person name="Gladieux P."/>
            <person name="Hiltunen Thoren M."/>
            <person name="Johannesson H."/>
        </authorList>
    </citation>
    <scope>NUCLEOTIDE SEQUENCE [LARGE SCALE GENOMIC DNA]</scope>
    <source>
        <strain evidence="18">CBS 284.82</strain>
    </source>
</reference>
<dbReference type="SMART" id="SM01136">
    <property type="entry name" value="DKCLD"/>
    <property type="match status" value="1"/>
</dbReference>
<dbReference type="InterPro" id="IPR004521">
    <property type="entry name" value="Uncharacterised_CHP00451"/>
</dbReference>
<evidence type="ECO:0000256" key="9">
    <source>
        <dbReference type="ARBA" id="ARBA00077661"/>
    </source>
</evidence>
<dbReference type="PANTHER" id="PTHR23127:SF0">
    <property type="entry name" value="H_ACA RIBONUCLEOPROTEIN COMPLEX SUBUNIT DKC1"/>
    <property type="match status" value="1"/>
</dbReference>
<dbReference type="SMART" id="SM00359">
    <property type="entry name" value="PUA"/>
    <property type="match status" value="1"/>
</dbReference>
<evidence type="ECO:0000256" key="1">
    <source>
        <dbReference type="ARBA" id="ARBA00001166"/>
    </source>
</evidence>
<comment type="catalytic activity">
    <reaction evidence="1">
        <text>a uridine in mRNA = a pseudouridine in mRNA</text>
        <dbReference type="Rhea" id="RHEA:56644"/>
        <dbReference type="Rhea" id="RHEA-COMP:14658"/>
        <dbReference type="Rhea" id="RHEA-COMP:14659"/>
        <dbReference type="ChEBI" id="CHEBI:65314"/>
        <dbReference type="ChEBI" id="CHEBI:65315"/>
    </reaction>
</comment>
<dbReference type="InterPro" id="IPR004802">
    <property type="entry name" value="tRNA_PsdUridine_synth_B_fam"/>
</dbReference>
<evidence type="ECO:0000256" key="4">
    <source>
        <dbReference type="ARBA" id="ARBA00008999"/>
    </source>
</evidence>
<feature type="compositionally biased region" description="Basic and acidic residues" evidence="12">
    <location>
        <begin position="992"/>
        <end position="1004"/>
    </location>
</feature>
<dbReference type="CDD" id="cd02572">
    <property type="entry name" value="PseudoU_synth_hDyskerin"/>
    <property type="match status" value="1"/>
</dbReference>
<dbReference type="PANTHER" id="PTHR23127">
    <property type="entry name" value="CENTROMERE/MICROTUBULE BINDING PROTEIN CBF5"/>
    <property type="match status" value="1"/>
</dbReference>
<dbReference type="SUPFAM" id="SSF55120">
    <property type="entry name" value="Pseudouridine synthase"/>
    <property type="match status" value="1"/>
</dbReference>
<dbReference type="Pfam" id="PF01472">
    <property type="entry name" value="PUA"/>
    <property type="match status" value="1"/>
</dbReference>
<feature type="signal peptide" evidence="14">
    <location>
        <begin position="1"/>
        <end position="22"/>
    </location>
</feature>
<comment type="caution">
    <text evidence="17">The sequence shown here is derived from an EMBL/GenBank/DDBJ whole genome shotgun (WGS) entry which is preliminary data.</text>
</comment>
<feature type="domain" description="Dyskerin-like" evidence="16">
    <location>
        <begin position="550"/>
        <end position="608"/>
    </location>
</feature>
<keyword evidence="13" id="KW-0472">Membrane</keyword>
<dbReference type="Proteomes" id="UP001303115">
    <property type="component" value="Unassembled WGS sequence"/>
</dbReference>
<evidence type="ECO:0000256" key="2">
    <source>
        <dbReference type="ARBA" id="ARBA00001832"/>
    </source>
</evidence>
<protein>
    <recommendedName>
        <fullName evidence="5">H/ACA ribonucleoprotein complex subunit CBF5</fullName>
    </recommendedName>
    <alternativeName>
        <fullName evidence="9">Centromere-binding factor 5</fullName>
    </alternativeName>
    <alternativeName>
        <fullName evidence="8">H/ACA ribonucleoprotein complex subunit cbf5</fullName>
    </alternativeName>
    <alternativeName>
        <fullName evidence="11">H/ACA snoRNP protein CBF5</fullName>
    </alternativeName>
    <alternativeName>
        <fullName evidence="10">Small nucleolar RNP protein CBF5</fullName>
    </alternativeName>
</protein>
<dbReference type="InterPro" id="IPR002501">
    <property type="entry name" value="PsdUridine_synth_N"/>
</dbReference>
<dbReference type="NCBIfam" id="NF003280">
    <property type="entry name" value="PRK04270.1"/>
    <property type="match status" value="1"/>
</dbReference>
<feature type="chain" id="PRO_5042889601" description="H/ACA ribonucleoprotein complex subunit CBF5" evidence="14">
    <location>
        <begin position="23"/>
        <end position="1004"/>
    </location>
</feature>
<dbReference type="Gene3D" id="3.30.2350.10">
    <property type="entry name" value="Pseudouridine synthase"/>
    <property type="match status" value="1"/>
</dbReference>
<dbReference type="InterPro" id="IPR032819">
    <property type="entry name" value="TruB_C"/>
</dbReference>
<evidence type="ECO:0000256" key="8">
    <source>
        <dbReference type="ARBA" id="ARBA00072225"/>
    </source>
</evidence>
<comment type="catalytic activity">
    <reaction evidence="3">
        <text>uridine in 5S rRNA = pseudouridine in 5S rRNA</text>
        <dbReference type="Rhea" id="RHEA:47036"/>
        <dbReference type="Rhea" id="RHEA-COMP:11730"/>
        <dbReference type="Rhea" id="RHEA-COMP:11731"/>
        <dbReference type="ChEBI" id="CHEBI:65314"/>
        <dbReference type="ChEBI" id="CHEBI:65315"/>
    </reaction>
</comment>
<dbReference type="GO" id="GO:0003723">
    <property type="term" value="F:RNA binding"/>
    <property type="evidence" value="ECO:0007669"/>
    <property type="project" value="InterPro"/>
</dbReference>
<keyword evidence="18" id="KW-1185">Reference proteome</keyword>
<dbReference type="InterPro" id="IPR002478">
    <property type="entry name" value="PUA"/>
</dbReference>
<dbReference type="AlphaFoldDB" id="A0AAN6PF00"/>
<evidence type="ECO:0000313" key="17">
    <source>
        <dbReference type="EMBL" id="KAK4039432.1"/>
    </source>
</evidence>
<comment type="catalytic activity">
    <reaction evidence="2">
        <text>uridine in snRNA = pseudouridine in snRNA</text>
        <dbReference type="Rhea" id="RHEA:51124"/>
        <dbReference type="Rhea" id="RHEA-COMP:12891"/>
        <dbReference type="Rhea" id="RHEA-COMP:12892"/>
        <dbReference type="ChEBI" id="CHEBI:65314"/>
        <dbReference type="ChEBI" id="CHEBI:65315"/>
    </reaction>
</comment>
<keyword evidence="13" id="KW-0812">Transmembrane</keyword>
<dbReference type="GO" id="GO:0031118">
    <property type="term" value="P:rRNA pseudouridine synthesis"/>
    <property type="evidence" value="ECO:0007669"/>
    <property type="project" value="TreeGrafter"/>
</dbReference>
<accession>A0AAN6PF00</accession>
<keyword evidence="13" id="KW-1133">Transmembrane helix</keyword>
<evidence type="ECO:0000256" key="5">
    <source>
        <dbReference type="ARBA" id="ARBA00019272"/>
    </source>
</evidence>
<comment type="similarity">
    <text evidence="4">Belongs to the pseudouridine synthase TruB family.</text>
</comment>
<evidence type="ECO:0000256" key="14">
    <source>
        <dbReference type="SAM" id="SignalP"/>
    </source>
</evidence>
<feature type="compositionally biased region" description="Basic residues" evidence="12">
    <location>
        <begin position="981"/>
        <end position="991"/>
    </location>
</feature>
<dbReference type="PROSITE" id="PS50890">
    <property type="entry name" value="PUA"/>
    <property type="match status" value="1"/>
</dbReference>
<dbReference type="InterPro" id="IPR012960">
    <property type="entry name" value="Dyskerin-like"/>
</dbReference>
<evidence type="ECO:0000259" key="15">
    <source>
        <dbReference type="SMART" id="SM00359"/>
    </source>
</evidence>
<evidence type="ECO:0000259" key="16">
    <source>
        <dbReference type="SMART" id="SM01136"/>
    </source>
</evidence>
<comment type="function">
    <text evidence="7">Catalytic subunit of H/ACA small nucleolar ribonucleoprotein (H/ACA snoRNP) complex, which catalyzes pseudouridylation of rRNA. This involves the isomerization of uridine such that the ribose is subsequently attached to C5, instead of the normal N1. Pseudouridine ('psi') residues may serve to stabilize the conformation of rRNAs and play a central role in ribosomal RNA processing. The H/ACA snoRNP complex also mediates pseudouridylation of other types of RNAs. Catalyzes pseudouridylation at position 93 in U2 snRNA. Also catalyzes pseudouridylation of mRNAs; H/ACA-type snoRNAs probably guide pseudouridylation of mRNAs.</text>
</comment>
<feature type="domain" description="PUA" evidence="15">
    <location>
        <begin position="801"/>
        <end position="875"/>
    </location>
</feature>